<dbReference type="PANTHER" id="PTHR11566:SF21">
    <property type="entry name" value="DYNAMIN RELATED PROTEIN 1, ISOFORM A"/>
    <property type="match status" value="1"/>
</dbReference>
<dbReference type="InterPro" id="IPR027417">
    <property type="entry name" value="P-loop_NTPase"/>
</dbReference>
<dbReference type="InterPro" id="IPR000375">
    <property type="entry name" value="Dynamin_stalk"/>
</dbReference>
<dbReference type="InterPro" id="IPR001401">
    <property type="entry name" value="Dynamin_GTPase"/>
</dbReference>
<dbReference type="GO" id="GO:0006897">
    <property type="term" value="P:endocytosis"/>
    <property type="evidence" value="ECO:0007669"/>
    <property type="project" value="TreeGrafter"/>
</dbReference>
<dbReference type="InterPro" id="IPR030381">
    <property type="entry name" value="G_DYNAMIN_dom"/>
</dbReference>
<dbReference type="SMART" id="SM00053">
    <property type="entry name" value="DYNc"/>
    <property type="match status" value="1"/>
</dbReference>
<keyword evidence="1" id="KW-0547">Nucleotide-binding</keyword>
<evidence type="ECO:0000259" key="3">
    <source>
        <dbReference type="PROSITE" id="PS51718"/>
    </source>
</evidence>
<protein>
    <recommendedName>
        <fullName evidence="3">Dynamin-type G domain-containing protein</fullName>
    </recommendedName>
</protein>
<evidence type="ECO:0000256" key="2">
    <source>
        <dbReference type="ARBA" id="ARBA00023134"/>
    </source>
</evidence>
<proteinExistence type="predicted"/>
<reference evidence="4" key="1">
    <citation type="submission" date="2020-11" db="EMBL/GenBank/DDBJ databases">
        <authorList>
            <consortium name="DOE Joint Genome Institute"/>
            <person name="Ahrendt S."/>
            <person name="Riley R."/>
            <person name="Andreopoulos W."/>
            <person name="Labutti K."/>
            <person name="Pangilinan J."/>
            <person name="Ruiz-Duenas F.J."/>
            <person name="Barrasa J.M."/>
            <person name="Sanchez-Garcia M."/>
            <person name="Camarero S."/>
            <person name="Miyauchi S."/>
            <person name="Serrano A."/>
            <person name="Linde D."/>
            <person name="Babiker R."/>
            <person name="Drula E."/>
            <person name="Ayuso-Fernandez I."/>
            <person name="Pacheco R."/>
            <person name="Padilla G."/>
            <person name="Ferreira P."/>
            <person name="Barriuso J."/>
            <person name="Kellner H."/>
            <person name="Castanera R."/>
            <person name="Alfaro M."/>
            <person name="Ramirez L."/>
            <person name="Pisabarro A.G."/>
            <person name="Kuo A."/>
            <person name="Tritt A."/>
            <person name="Lipzen A."/>
            <person name="He G."/>
            <person name="Yan M."/>
            <person name="Ng V."/>
            <person name="Cullen D."/>
            <person name="Martin F."/>
            <person name="Rosso M.-N."/>
            <person name="Henrissat B."/>
            <person name="Hibbett D."/>
            <person name="Martinez A.T."/>
            <person name="Grigoriev I.V."/>
        </authorList>
    </citation>
    <scope>NUCLEOTIDE SEQUENCE</scope>
    <source>
        <strain evidence="4">MF-IS2</strain>
    </source>
</reference>
<dbReference type="PROSITE" id="PS51718">
    <property type="entry name" value="G_DYNAMIN_2"/>
    <property type="match status" value="1"/>
</dbReference>
<dbReference type="Gene3D" id="3.40.50.300">
    <property type="entry name" value="P-loop containing nucleotide triphosphate hydrolases"/>
    <property type="match status" value="1"/>
</dbReference>
<gene>
    <name evidence="4" type="ORF">P691DRAFT_763392</name>
</gene>
<accession>A0A9P5X6T3</accession>
<dbReference type="SUPFAM" id="SSF52540">
    <property type="entry name" value="P-loop containing nucleoside triphosphate hydrolases"/>
    <property type="match status" value="1"/>
</dbReference>
<keyword evidence="5" id="KW-1185">Reference proteome</keyword>
<evidence type="ECO:0000313" key="5">
    <source>
        <dbReference type="Proteomes" id="UP000807342"/>
    </source>
</evidence>
<dbReference type="Proteomes" id="UP000807342">
    <property type="component" value="Unassembled WGS sequence"/>
</dbReference>
<dbReference type="GO" id="GO:0005874">
    <property type="term" value="C:microtubule"/>
    <property type="evidence" value="ECO:0007669"/>
    <property type="project" value="TreeGrafter"/>
</dbReference>
<comment type="caution">
    <text evidence="4">The sequence shown here is derived from an EMBL/GenBank/DDBJ whole genome shotgun (WGS) entry which is preliminary data.</text>
</comment>
<sequence>MTSQLSVGGQPPGAFRSLGRDTISDGEYARKCRALMKLLRDLRNLGAHTVFDLPKIVVIGSQSAGKSSLIEAVTGITVPRDSGTCTRCPMECTMTSLGTSWTCTISLRYEGGIEDARGGSRPQRFGPADITNKRDVELWLRRAQAAVLSTDTDKAQWETKSADEIKQAIRAGAGMRMFTEDTIVVDIQDKDVTDLSFVDLPGLIQNSDEQSIELIKSLVRRHVAGENTLILVTMPVSDDIQNQGSVVFAKEADPDGRRTISVLTKPDMLGPGATGAHQFWKQTLENQNTPTNANYLRHGYYCVRLPDDKQRQRGYTAQNLPNLDYFDTTKPALLVRLMETNLPQLRTAVEDALRECNNRLGKLPPLPKGEPLTNIMMLITTFLDDLSSASVGDSHKPLAQDCRRRYNRLREDIEEACPEFRPKDDNTDDEDVINISDVRQIIQNCTAWELPGIVPYETYKILIDRFLRGWDEPVQACFDDVFRIFSAFIDKLSGAHFSSYHNLKTFVLSHARSELEKSKSEALGSVRKLLSLEGRPPFTQRSDFSSKQDHWTREYRRTFFGRMDIVKSRDEVHVMATVRTYFQFALEASIWTSRNAFLGI</sequence>
<dbReference type="GO" id="GO:0016559">
    <property type="term" value="P:peroxisome fission"/>
    <property type="evidence" value="ECO:0007669"/>
    <property type="project" value="TreeGrafter"/>
</dbReference>
<dbReference type="InterPro" id="IPR045063">
    <property type="entry name" value="Dynamin_N"/>
</dbReference>
<dbReference type="Pfam" id="PF00350">
    <property type="entry name" value="Dynamin_N"/>
    <property type="match status" value="1"/>
</dbReference>
<dbReference type="GO" id="GO:0016020">
    <property type="term" value="C:membrane"/>
    <property type="evidence" value="ECO:0007669"/>
    <property type="project" value="TreeGrafter"/>
</dbReference>
<dbReference type="InterPro" id="IPR022812">
    <property type="entry name" value="Dynamin"/>
</dbReference>
<organism evidence="4 5">
    <name type="scientific">Macrolepiota fuliginosa MF-IS2</name>
    <dbReference type="NCBI Taxonomy" id="1400762"/>
    <lineage>
        <taxon>Eukaryota</taxon>
        <taxon>Fungi</taxon>
        <taxon>Dikarya</taxon>
        <taxon>Basidiomycota</taxon>
        <taxon>Agaricomycotina</taxon>
        <taxon>Agaricomycetes</taxon>
        <taxon>Agaricomycetidae</taxon>
        <taxon>Agaricales</taxon>
        <taxon>Agaricineae</taxon>
        <taxon>Agaricaceae</taxon>
        <taxon>Macrolepiota</taxon>
    </lineage>
</organism>
<dbReference type="Pfam" id="PF01031">
    <property type="entry name" value="Dynamin_M"/>
    <property type="match status" value="1"/>
</dbReference>
<dbReference type="GO" id="GO:0005739">
    <property type="term" value="C:mitochondrion"/>
    <property type="evidence" value="ECO:0007669"/>
    <property type="project" value="TreeGrafter"/>
</dbReference>
<dbReference type="GO" id="GO:0008017">
    <property type="term" value="F:microtubule binding"/>
    <property type="evidence" value="ECO:0007669"/>
    <property type="project" value="TreeGrafter"/>
</dbReference>
<dbReference type="OrthoDB" id="5061070at2759"/>
<dbReference type="EMBL" id="MU151376">
    <property type="protein sequence ID" value="KAF9444432.1"/>
    <property type="molecule type" value="Genomic_DNA"/>
</dbReference>
<keyword evidence="2" id="KW-0342">GTP-binding</keyword>
<dbReference type="PRINTS" id="PR00195">
    <property type="entry name" value="DYNAMIN"/>
</dbReference>
<dbReference type="PANTHER" id="PTHR11566">
    <property type="entry name" value="DYNAMIN"/>
    <property type="match status" value="1"/>
</dbReference>
<dbReference type="GO" id="GO:0003924">
    <property type="term" value="F:GTPase activity"/>
    <property type="evidence" value="ECO:0007669"/>
    <property type="project" value="InterPro"/>
</dbReference>
<evidence type="ECO:0000256" key="1">
    <source>
        <dbReference type="ARBA" id="ARBA00022741"/>
    </source>
</evidence>
<dbReference type="AlphaFoldDB" id="A0A9P5X6T3"/>
<dbReference type="GO" id="GO:0048312">
    <property type="term" value="P:intracellular distribution of mitochondria"/>
    <property type="evidence" value="ECO:0007669"/>
    <property type="project" value="TreeGrafter"/>
</dbReference>
<feature type="domain" description="Dynamin-type G" evidence="3">
    <location>
        <begin position="50"/>
        <end position="350"/>
    </location>
</feature>
<dbReference type="GO" id="GO:0000266">
    <property type="term" value="P:mitochondrial fission"/>
    <property type="evidence" value="ECO:0007669"/>
    <property type="project" value="TreeGrafter"/>
</dbReference>
<name>A0A9P5X6T3_9AGAR</name>
<evidence type="ECO:0000313" key="4">
    <source>
        <dbReference type="EMBL" id="KAF9444432.1"/>
    </source>
</evidence>
<dbReference type="GO" id="GO:0005525">
    <property type="term" value="F:GTP binding"/>
    <property type="evidence" value="ECO:0007669"/>
    <property type="project" value="InterPro"/>
</dbReference>
<dbReference type="Gene3D" id="1.20.120.1240">
    <property type="entry name" value="Dynamin, middle domain"/>
    <property type="match status" value="1"/>
</dbReference>